<protein>
    <submittedName>
        <fullName evidence="1">Uncharacterized protein</fullName>
    </submittedName>
</protein>
<dbReference type="EMBL" id="CP054491">
    <property type="protein sequence ID" value="QKQ27497.1"/>
    <property type="molecule type" value="Genomic_DNA"/>
</dbReference>
<gene>
    <name evidence="1" type="ORF">HUE57_15305</name>
</gene>
<dbReference type="RefSeq" id="WP_174673482.1">
    <property type="nucleotide sequence ID" value="NZ_CP054491.1"/>
</dbReference>
<organism evidence="1 2">
    <name type="scientific">Candidatus Reidiella endopervernicosa</name>
    <dbReference type="NCBI Taxonomy" id="2738883"/>
    <lineage>
        <taxon>Bacteria</taxon>
        <taxon>Pseudomonadati</taxon>
        <taxon>Pseudomonadota</taxon>
        <taxon>Gammaproteobacteria</taxon>
        <taxon>Candidatus Reidiella</taxon>
    </lineage>
</organism>
<accession>A0A6N0HYX9</accession>
<proteinExistence type="predicted"/>
<sequence length="103" mass="12228">MRTIDELSEQQEQQITADPGLLLVTFLVINGWKFDEILRRYTFSDHQLIQHLATLDHIKLIELLPNNRFSLMVSPHFGWRKTALSRSCSVKNYRRISRQPLHR</sequence>
<keyword evidence="2" id="KW-1185">Reference proteome</keyword>
<evidence type="ECO:0000313" key="1">
    <source>
        <dbReference type="EMBL" id="QKQ27497.1"/>
    </source>
</evidence>
<name>A0A6N0HYX9_9GAMM</name>
<dbReference type="Proteomes" id="UP000509658">
    <property type="component" value="Chromosome"/>
</dbReference>
<evidence type="ECO:0000313" key="2">
    <source>
        <dbReference type="Proteomes" id="UP000509658"/>
    </source>
</evidence>
<dbReference type="KEGG" id="rev:HUE57_15305"/>
<reference evidence="1 2" key="1">
    <citation type="submission" date="2020-05" db="EMBL/GenBank/DDBJ databases">
        <title>Horizontal transmission and recombination maintain forever young bacterial symbiont genomes.</title>
        <authorList>
            <person name="Russell S.L."/>
            <person name="Pepper-Tunick E."/>
            <person name="Svedberg J."/>
            <person name="Byrne A."/>
            <person name="Ruelas Castillo J."/>
            <person name="Vollmers C."/>
            <person name="Beinart R.A."/>
            <person name="Corbett-Detig R."/>
        </authorList>
    </citation>
    <scope>NUCLEOTIDE SEQUENCE [LARGE SCALE GENOMIC DNA]</scope>
    <source>
        <strain evidence="1">Santa_Monica_outfall</strain>
    </source>
</reference>
<dbReference type="AlphaFoldDB" id="A0A6N0HYX9"/>